<evidence type="ECO:0000313" key="1">
    <source>
        <dbReference type="EMBL" id="KAK9008545.1"/>
    </source>
</evidence>
<dbReference type="EMBL" id="JBBPBN010000026">
    <property type="protein sequence ID" value="KAK9008545.1"/>
    <property type="molecule type" value="Genomic_DNA"/>
</dbReference>
<sequence>MFQLCLVLNNFGRLVVQVPLVVEPVTGDVVQAAGGSLVVEPTTDGVIQAAGSLFVEPANDRARLEESPLGEEHVHDMARLEEGSLGVEATGIGVPLANDPLSAIEMTGGCVGLPSMPVGVGSSAQFQTGSESIHNSLELSKNLESCGGDLVPEVHVAPDEIVVVDSLFMKHLHV</sequence>
<reference evidence="1 2" key="1">
    <citation type="journal article" date="2024" name="G3 (Bethesda)">
        <title>Genome assembly of Hibiscus sabdariffa L. provides insights into metabolisms of medicinal natural products.</title>
        <authorList>
            <person name="Kim T."/>
        </authorList>
    </citation>
    <scope>NUCLEOTIDE SEQUENCE [LARGE SCALE GENOMIC DNA]</scope>
    <source>
        <strain evidence="1">TK-2024</strain>
        <tissue evidence="1">Old leaves</tissue>
    </source>
</reference>
<keyword evidence="2" id="KW-1185">Reference proteome</keyword>
<dbReference type="Proteomes" id="UP001396334">
    <property type="component" value="Unassembled WGS sequence"/>
</dbReference>
<name>A0ABR2R6I3_9ROSI</name>
<gene>
    <name evidence="1" type="ORF">V6N11_075434</name>
</gene>
<protein>
    <submittedName>
        <fullName evidence="1">Uncharacterized protein</fullName>
    </submittedName>
</protein>
<evidence type="ECO:0000313" key="2">
    <source>
        <dbReference type="Proteomes" id="UP001396334"/>
    </source>
</evidence>
<comment type="caution">
    <text evidence="1">The sequence shown here is derived from an EMBL/GenBank/DDBJ whole genome shotgun (WGS) entry which is preliminary data.</text>
</comment>
<organism evidence="1 2">
    <name type="scientific">Hibiscus sabdariffa</name>
    <name type="common">roselle</name>
    <dbReference type="NCBI Taxonomy" id="183260"/>
    <lineage>
        <taxon>Eukaryota</taxon>
        <taxon>Viridiplantae</taxon>
        <taxon>Streptophyta</taxon>
        <taxon>Embryophyta</taxon>
        <taxon>Tracheophyta</taxon>
        <taxon>Spermatophyta</taxon>
        <taxon>Magnoliopsida</taxon>
        <taxon>eudicotyledons</taxon>
        <taxon>Gunneridae</taxon>
        <taxon>Pentapetalae</taxon>
        <taxon>rosids</taxon>
        <taxon>malvids</taxon>
        <taxon>Malvales</taxon>
        <taxon>Malvaceae</taxon>
        <taxon>Malvoideae</taxon>
        <taxon>Hibiscus</taxon>
    </lineage>
</organism>
<proteinExistence type="predicted"/>
<accession>A0ABR2R6I3</accession>